<evidence type="ECO:0000313" key="2">
    <source>
        <dbReference type="EMBL" id="SPC82069.1"/>
    </source>
</evidence>
<reference evidence="2" key="1">
    <citation type="submission" date="2018-02" db="EMBL/GenBank/DDBJ databases">
        <authorList>
            <person name="Cohen D.B."/>
            <person name="Kent A.D."/>
        </authorList>
    </citation>
    <scope>NUCLEOTIDE SEQUENCE</scope>
</reference>
<name>A0A2N9F5E0_FAGSY</name>
<feature type="compositionally biased region" description="Polar residues" evidence="1">
    <location>
        <begin position="78"/>
        <end position="92"/>
    </location>
</feature>
<protein>
    <submittedName>
        <fullName evidence="2">Uncharacterized protein</fullName>
    </submittedName>
</protein>
<dbReference type="EMBL" id="OIVN01000557">
    <property type="protein sequence ID" value="SPC82069.1"/>
    <property type="molecule type" value="Genomic_DNA"/>
</dbReference>
<dbReference type="AlphaFoldDB" id="A0A2N9F5E0"/>
<sequence length="120" mass="13284">MPPGNRVCQTRVMVLYNLNSLPFLFFHSTASLTPHASASLKPHASLTPPPPSASPHLTSRLPQPHLTPPSRLRLRQPHLTSRHASLSLTSRLTPGDFQPPTLFSHALLYHSPSRSNRFSL</sequence>
<feature type="region of interest" description="Disordered" evidence="1">
    <location>
        <begin position="37"/>
        <end position="94"/>
    </location>
</feature>
<organism evidence="2">
    <name type="scientific">Fagus sylvatica</name>
    <name type="common">Beechnut</name>
    <dbReference type="NCBI Taxonomy" id="28930"/>
    <lineage>
        <taxon>Eukaryota</taxon>
        <taxon>Viridiplantae</taxon>
        <taxon>Streptophyta</taxon>
        <taxon>Embryophyta</taxon>
        <taxon>Tracheophyta</taxon>
        <taxon>Spermatophyta</taxon>
        <taxon>Magnoliopsida</taxon>
        <taxon>eudicotyledons</taxon>
        <taxon>Gunneridae</taxon>
        <taxon>Pentapetalae</taxon>
        <taxon>rosids</taxon>
        <taxon>fabids</taxon>
        <taxon>Fagales</taxon>
        <taxon>Fagaceae</taxon>
        <taxon>Fagus</taxon>
    </lineage>
</organism>
<evidence type="ECO:0000256" key="1">
    <source>
        <dbReference type="SAM" id="MobiDB-lite"/>
    </source>
</evidence>
<accession>A0A2N9F5E0</accession>
<gene>
    <name evidence="2" type="ORF">FSB_LOCUS9951</name>
</gene>
<proteinExistence type="predicted"/>